<proteinExistence type="predicted"/>
<name>A0A2P2PDZ0_RHIMU</name>
<protein>
    <submittedName>
        <fullName evidence="1">Uncharacterized protein</fullName>
    </submittedName>
</protein>
<reference evidence="1" key="1">
    <citation type="submission" date="2018-02" db="EMBL/GenBank/DDBJ databases">
        <title>Rhizophora mucronata_Transcriptome.</title>
        <authorList>
            <person name="Meera S.P."/>
            <person name="Sreeshan A."/>
            <person name="Augustine A."/>
        </authorList>
    </citation>
    <scope>NUCLEOTIDE SEQUENCE</scope>
    <source>
        <tissue evidence="1">Leaf</tissue>
    </source>
</reference>
<organism evidence="1">
    <name type="scientific">Rhizophora mucronata</name>
    <name type="common">Asiatic mangrove</name>
    <dbReference type="NCBI Taxonomy" id="61149"/>
    <lineage>
        <taxon>Eukaryota</taxon>
        <taxon>Viridiplantae</taxon>
        <taxon>Streptophyta</taxon>
        <taxon>Embryophyta</taxon>
        <taxon>Tracheophyta</taxon>
        <taxon>Spermatophyta</taxon>
        <taxon>Magnoliopsida</taxon>
        <taxon>eudicotyledons</taxon>
        <taxon>Gunneridae</taxon>
        <taxon>Pentapetalae</taxon>
        <taxon>rosids</taxon>
        <taxon>fabids</taxon>
        <taxon>Malpighiales</taxon>
        <taxon>Rhizophoraceae</taxon>
        <taxon>Rhizophora</taxon>
    </lineage>
</organism>
<accession>A0A2P2PDZ0</accession>
<sequence length="9" mass="1100">MDMEEESDD</sequence>
<dbReference type="EMBL" id="GGEC01072470">
    <property type="protein sequence ID" value="MBX52954.1"/>
    <property type="molecule type" value="Transcribed_RNA"/>
</dbReference>
<evidence type="ECO:0000313" key="1">
    <source>
        <dbReference type="EMBL" id="MBX52954.1"/>
    </source>
</evidence>